<dbReference type="RefSeq" id="WP_204702792.1">
    <property type="nucleotide sequence ID" value="NZ_JAFBDQ010000019.1"/>
</dbReference>
<accession>A0A938XUS8</accession>
<evidence type="ECO:0000313" key="1">
    <source>
        <dbReference type="EMBL" id="MBM7557905.1"/>
    </source>
</evidence>
<keyword evidence="2" id="KW-1185">Reference proteome</keyword>
<name>A0A938XUS8_9FIRM</name>
<proteinExistence type="predicted"/>
<dbReference type="EMBL" id="JAFBDQ010000019">
    <property type="protein sequence ID" value="MBM7557905.1"/>
    <property type="molecule type" value="Genomic_DNA"/>
</dbReference>
<organism evidence="1 2">
    <name type="scientific">Halanaerobacter jeridensis</name>
    <dbReference type="NCBI Taxonomy" id="706427"/>
    <lineage>
        <taxon>Bacteria</taxon>
        <taxon>Bacillati</taxon>
        <taxon>Bacillota</taxon>
        <taxon>Clostridia</taxon>
        <taxon>Halanaerobiales</taxon>
        <taxon>Halobacteroidaceae</taxon>
        <taxon>Halanaerobacter</taxon>
    </lineage>
</organism>
<reference evidence="1" key="1">
    <citation type="submission" date="2021-01" db="EMBL/GenBank/DDBJ databases">
        <title>Genomic Encyclopedia of Type Strains, Phase IV (KMG-IV): sequencing the most valuable type-strain genomes for metagenomic binning, comparative biology and taxonomic classification.</title>
        <authorList>
            <person name="Goeker M."/>
        </authorList>
    </citation>
    <scope>NUCLEOTIDE SEQUENCE</scope>
    <source>
        <strain evidence="1">DSM 23230</strain>
    </source>
</reference>
<evidence type="ECO:0000313" key="2">
    <source>
        <dbReference type="Proteomes" id="UP000774000"/>
    </source>
</evidence>
<gene>
    <name evidence="1" type="ORF">JOC47_002773</name>
</gene>
<comment type="caution">
    <text evidence="1">The sequence shown here is derived from an EMBL/GenBank/DDBJ whole genome shotgun (WGS) entry which is preliminary data.</text>
</comment>
<dbReference type="AlphaFoldDB" id="A0A938XUS8"/>
<protein>
    <submittedName>
        <fullName evidence="1">Uncharacterized protein</fullName>
    </submittedName>
</protein>
<sequence length="151" mass="17750">MIEKKKIEIKFDDEDSWERISELVAKAFIRWQSSLKEKTKAELIDEFFVIPTITFILGTITTGFLKQIGEEIWSNLKKVVSESNICRPKPNMKLNFNYEGVQFIVEVEHNDLQTLHRVLKNLDDIIKGISKEEEQKVKFILGENGKFKRKF</sequence>
<dbReference type="Proteomes" id="UP000774000">
    <property type="component" value="Unassembled WGS sequence"/>
</dbReference>